<dbReference type="PANTHER" id="PTHR10434">
    <property type="entry name" value="1-ACYL-SN-GLYCEROL-3-PHOSPHATE ACYLTRANSFERASE"/>
    <property type="match status" value="1"/>
</dbReference>
<dbReference type="Pfam" id="PF01553">
    <property type="entry name" value="Acyltransferase"/>
    <property type="match status" value="1"/>
</dbReference>
<dbReference type="HOGENOM" id="CLU_027938_10_3_6"/>
<evidence type="ECO:0000313" key="13">
    <source>
        <dbReference type="Proteomes" id="UP000007464"/>
    </source>
</evidence>
<feature type="transmembrane region" description="Helical" evidence="10">
    <location>
        <begin position="7"/>
        <end position="29"/>
    </location>
</feature>
<keyword evidence="13" id="KW-1185">Reference proteome</keyword>
<keyword evidence="8 9" id="KW-0012">Acyltransferase</keyword>
<dbReference type="Proteomes" id="UP000007464">
    <property type="component" value="Chromosome"/>
</dbReference>
<proteinExistence type="inferred from homology"/>
<comment type="domain">
    <text evidence="9">The HXXXXD motif is essential for acyltransferase activity and may constitute the binding site for the phosphate moiety of the glycerol-3-phosphate.</text>
</comment>
<dbReference type="EC" id="2.3.1.51" evidence="5 9"/>
<dbReference type="OrthoDB" id="5290997at2"/>
<evidence type="ECO:0000256" key="7">
    <source>
        <dbReference type="ARBA" id="ARBA00022679"/>
    </source>
</evidence>
<keyword evidence="7 9" id="KW-0808">Transferase</keyword>
<keyword evidence="9" id="KW-0594">Phospholipid biosynthesis</keyword>
<keyword evidence="9" id="KW-0444">Lipid biosynthesis</keyword>
<comment type="pathway">
    <text evidence="2">Phospholipid metabolism; CDP-diacylglycerol biosynthesis; CDP-diacylglycerol from sn-glycerol 3-phosphate: step 2/3.</text>
</comment>
<name>E8Q6N6_BLOVB</name>
<protein>
    <recommendedName>
        <fullName evidence="6 9">1-acyl-sn-glycerol-3-phosphate acyltransferase</fullName>
        <ecNumber evidence="5 9">2.3.1.51</ecNumber>
    </recommendedName>
</protein>
<dbReference type="GO" id="GO:0006654">
    <property type="term" value="P:phosphatidic acid biosynthetic process"/>
    <property type="evidence" value="ECO:0007669"/>
    <property type="project" value="TreeGrafter"/>
</dbReference>
<keyword evidence="10" id="KW-1133">Transmembrane helix</keyword>
<feature type="domain" description="Phospholipid/glycerol acyltransferase" evidence="11">
    <location>
        <begin position="67"/>
        <end position="184"/>
    </location>
</feature>
<dbReference type="NCBIfam" id="TIGR00530">
    <property type="entry name" value="AGP_acyltrn"/>
    <property type="match status" value="1"/>
</dbReference>
<comment type="similarity">
    <text evidence="4 9">Belongs to the 1-acyl-sn-glycerol-3-phosphate acyltransferase family.</text>
</comment>
<accession>E8Q6N6</accession>
<reference evidence="12 13" key="1">
    <citation type="journal article" date="2010" name="BMC Genomics">
        <title>Unprecedented loss of ammonia assimilation capability in a urease-encoding bacterial mutualist.</title>
        <authorList>
            <person name="Williams L.E."/>
            <person name="Wernegreen J.J."/>
        </authorList>
    </citation>
    <scope>NUCLEOTIDE SEQUENCE [LARGE SCALE GENOMIC DNA]</scope>
    <source>
        <strain evidence="12 13">BVAF</strain>
    </source>
</reference>
<evidence type="ECO:0000256" key="1">
    <source>
        <dbReference type="ARBA" id="ARBA00001141"/>
    </source>
</evidence>
<keyword evidence="9" id="KW-0443">Lipid metabolism</keyword>
<dbReference type="GO" id="GO:0003841">
    <property type="term" value="F:1-acylglycerol-3-phosphate O-acyltransferase activity"/>
    <property type="evidence" value="ECO:0007669"/>
    <property type="project" value="UniProtKB-UniRule"/>
</dbReference>
<dbReference type="GO" id="GO:0005886">
    <property type="term" value="C:plasma membrane"/>
    <property type="evidence" value="ECO:0007669"/>
    <property type="project" value="TreeGrafter"/>
</dbReference>
<evidence type="ECO:0000256" key="9">
    <source>
        <dbReference type="RuleBase" id="RU361267"/>
    </source>
</evidence>
<sequence length="244" mass="27894">MIAIIRVVLILIISINICVFGIIYCLLVPRQLRYIDIFSHLFGCMAPIFGIQLEIRKSSDILLPKNCVYISNHQNNYDMVTVSSAVQSNTVTIGKKNLLWIPLFGQLYWLSGNILIDRTYNSVQKTRSILTKIIKTIRIDGMSVWIFPEGTRNQGRGLLPFKIGAFYAAIFSKVPIVPICVSDISNNKIRLNRWSNGLVIIEIMPSLKTCQYKLNQVRIIAAHCHKIMKLKIDKLNEEVMLREN</sequence>
<dbReference type="InterPro" id="IPR002123">
    <property type="entry name" value="Plipid/glycerol_acylTrfase"/>
</dbReference>
<evidence type="ECO:0000256" key="4">
    <source>
        <dbReference type="ARBA" id="ARBA00008655"/>
    </source>
</evidence>
<keyword evidence="9" id="KW-1208">Phospholipid metabolism</keyword>
<evidence type="ECO:0000256" key="5">
    <source>
        <dbReference type="ARBA" id="ARBA00013211"/>
    </source>
</evidence>
<evidence type="ECO:0000256" key="3">
    <source>
        <dbReference type="ARBA" id="ARBA00005189"/>
    </source>
</evidence>
<dbReference type="KEGG" id="bva:BVAF_066"/>
<comment type="catalytic activity">
    <reaction evidence="1 9">
        <text>a 1-acyl-sn-glycero-3-phosphate + an acyl-CoA = a 1,2-diacyl-sn-glycero-3-phosphate + CoA</text>
        <dbReference type="Rhea" id="RHEA:19709"/>
        <dbReference type="ChEBI" id="CHEBI:57287"/>
        <dbReference type="ChEBI" id="CHEBI:57970"/>
        <dbReference type="ChEBI" id="CHEBI:58342"/>
        <dbReference type="ChEBI" id="CHEBI:58608"/>
        <dbReference type="EC" id="2.3.1.51"/>
    </reaction>
</comment>
<dbReference type="EMBL" id="CP002189">
    <property type="protein sequence ID" value="ADV33477.1"/>
    <property type="molecule type" value="Genomic_DNA"/>
</dbReference>
<evidence type="ECO:0000313" key="12">
    <source>
        <dbReference type="EMBL" id="ADV33477.1"/>
    </source>
</evidence>
<dbReference type="UniPathway" id="UPA00557">
    <property type="reaction ID" value="UER00613"/>
</dbReference>
<evidence type="ECO:0000256" key="6">
    <source>
        <dbReference type="ARBA" id="ARBA00016139"/>
    </source>
</evidence>
<organism evidence="12 13">
    <name type="scientific">Blochmanniella vafra (strain BVAF)</name>
    <dbReference type="NCBI Taxonomy" id="859654"/>
    <lineage>
        <taxon>Bacteria</taxon>
        <taxon>Pseudomonadati</taxon>
        <taxon>Pseudomonadota</taxon>
        <taxon>Gammaproteobacteria</taxon>
        <taxon>Enterobacterales</taxon>
        <taxon>Enterobacteriaceae</taxon>
        <taxon>ant endosymbionts</taxon>
        <taxon>Candidatus Blochmanniella</taxon>
    </lineage>
</organism>
<dbReference type="STRING" id="859654.BVAF_066"/>
<comment type="pathway">
    <text evidence="3">Lipid metabolism.</text>
</comment>
<evidence type="ECO:0000256" key="8">
    <source>
        <dbReference type="ARBA" id="ARBA00023315"/>
    </source>
</evidence>
<dbReference type="InterPro" id="IPR004552">
    <property type="entry name" value="AGP_acyltrans"/>
</dbReference>
<dbReference type="GO" id="GO:0016024">
    <property type="term" value="P:CDP-diacylglycerol biosynthetic process"/>
    <property type="evidence" value="ECO:0007669"/>
    <property type="project" value="UniProtKB-UniPathway"/>
</dbReference>
<dbReference type="RefSeq" id="WP_013516402.1">
    <property type="nucleotide sequence ID" value="NC_014909.2"/>
</dbReference>
<gene>
    <name evidence="12" type="primary">plsC</name>
    <name evidence="12" type="ordered locus">BVAF_066</name>
</gene>
<dbReference type="AlphaFoldDB" id="E8Q6N6"/>
<dbReference type="PANTHER" id="PTHR10434:SF11">
    <property type="entry name" value="1-ACYL-SN-GLYCEROL-3-PHOSPHATE ACYLTRANSFERASE"/>
    <property type="match status" value="1"/>
</dbReference>
<keyword evidence="10" id="KW-0812">Transmembrane</keyword>
<evidence type="ECO:0000256" key="10">
    <source>
        <dbReference type="SAM" id="Phobius"/>
    </source>
</evidence>
<dbReference type="SUPFAM" id="SSF69593">
    <property type="entry name" value="Glycerol-3-phosphate (1)-acyltransferase"/>
    <property type="match status" value="1"/>
</dbReference>
<keyword evidence="10" id="KW-0472">Membrane</keyword>
<evidence type="ECO:0000259" key="11">
    <source>
        <dbReference type="SMART" id="SM00563"/>
    </source>
</evidence>
<dbReference type="SMART" id="SM00563">
    <property type="entry name" value="PlsC"/>
    <property type="match status" value="1"/>
</dbReference>
<dbReference type="CDD" id="cd07989">
    <property type="entry name" value="LPLAT_AGPAT-like"/>
    <property type="match status" value="1"/>
</dbReference>
<evidence type="ECO:0000256" key="2">
    <source>
        <dbReference type="ARBA" id="ARBA00004728"/>
    </source>
</evidence>